<feature type="binding site" evidence="6">
    <location>
        <position position="25"/>
    </location>
    <ligand>
        <name>Mg(2+)</name>
        <dbReference type="ChEBI" id="CHEBI:18420"/>
    </ligand>
</feature>
<keyword evidence="2 5" id="KW-0547">Nucleotide-binding</keyword>
<dbReference type="InterPro" id="IPR001019">
    <property type="entry name" value="Gprotein_alpha_su"/>
</dbReference>
<dbReference type="SUPFAM" id="SSF52540">
    <property type="entry name" value="P-loop containing nucleoside triphosphate hydrolases"/>
    <property type="match status" value="1"/>
</dbReference>
<feature type="binding site" evidence="5">
    <location>
        <position position="296"/>
    </location>
    <ligand>
        <name>GTP</name>
        <dbReference type="ChEBI" id="CHEBI:37565"/>
    </ligand>
</feature>
<dbReference type="GO" id="GO:0046872">
    <property type="term" value="F:metal ion binding"/>
    <property type="evidence" value="ECO:0007669"/>
    <property type="project" value="UniProtKB-KW"/>
</dbReference>
<feature type="binding site" evidence="5">
    <location>
        <begin position="238"/>
        <end position="241"/>
    </location>
    <ligand>
        <name>GTP</name>
        <dbReference type="ChEBI" id="CHEBI:37565"/>
    </ligand>
</feature>
<organism evidence="7">
    <name type="scientific">Arcella intermedia</name>
    <dbReference type="NCBI Taxonomy" id="1963864"/>
    <lineage>
        <taxon>Eukaryota</taxon>
        <taxon>Amoebozoa</taxon>
        <taxon>Tubulinea</taxon>
        <taxon>Elardia</taxon>
        <taxon>Arcellinida</taxon>
        <taxon>Sphaerothecina</taxon>
        <taxon>Arcellidae</taxon>
        <taxon>Arcella</taxon>
    </lineage>
</organism>
<keyword evidence="4" id="KW-0807">Transducer</keyword>
<evidence type="ECO:0000256" key="5">
    <source>
        <dbReference type="PIRSR" id="PIRSR601019-1"/>
    </source>
</evidence>
<dbReference type="PANTHER" id="PTHR10218:SF302">
    <property type="entry name" value="GUANINE NUCLEOTIDE-BINDING PROTEIN ALPHA-5 SUBUNIT"/>
    <property type="match status" value="1"/>
</dbReference>
<keyword evidence="3 5" id="KW-0342">GTP-binding</keyword>
<dbReference type="GO" id="GO:0005737">
    <property type="term" value="C:cytoplasm"/>
    <property type="evidence" value="ECO:0007669"/>
    <property type="project" value="TreeGrafter"/>
</dbReference>
<dbReference type="PROSITE" id="PS51882">
    <property type="entry name" value="G_ALPHA"/>
    <property type="match status" value="1"/>
</dbReference>
<dbReference type="AlphaFoldDB" id="A0A6B2L904"/>
<evidence type="ECO:0000256" key="2">
    <source>
        <dbReference type="ARBA" id="ARBA00022741"/>
    </source>
</evidence>
<dbReference type="SUPFAM" id="SSF47895">
    <property type="entry name" value="Transducin (alpha subunit), insertion domain"/>
    <property type="match status" value="1"/>
</dbReference>
<evidence type="ECO:0000256" key="4">
    <source>
        <dbReference type="ARBA" id="ARBA00023224"/>
    </source>
</evidence>
<dbReference type="PANTHER" id="PTHR10218">
    <property type="entry name" value="GTP-BINDING PROTEIN ALPHA SUBUNIT"/>
    <property type="match status" value="1"/>
</dbReference>
<evidence type="ECO:0000256" key="6">
    <source>
        <dbReference type="PIRSR" id="PIRSR601019-2"/>
    </source>
</evidence>
<protein>
    <submittedName>
        <fullName evidence="7">Uncharacterized protein</fullName>
    </submittedName>
</protein>
<feature type="binding site" evidence="5">
    <location>
        <begin position="169"/>
        <end position="173"/>
    </location>
    <ligand>
        <name>GTP</name>
        <dbReference type="ChEBI" id="CHEBI:37565"/>
    </ligand>
</feature>
<feature type="binding site" evidence="6">
    <location>
        <position position="150"/>
    </location>
    <ligand>
        <name>Mg(2+)</name>
        <dbReference type="ChEBI" id="CHEBI:18420"/>
    </ligand>
</feature>
<sequence>MKKDRKENQHKIKLLLLGTGDSGKSTFVKQMKVLHKDGFSVAEVAKFQGVLQGNCLTSMQLILSSELVHVPKSLKKDKDVVLEAEELSQCVENIKNLWDNKVIKEAFEKRSEFRIQIPSTADYFFDNAARFAEESFQPTPDDMFRAKLKTTGISEIIFDVNGTEFTLVDVGGQRSERRKWLHCFDDVNSVIFLAALDEYDMKLEEDNTTNRFEESVKLFSEVTGSSVFKTSSWILFLNKSDLFEQKIKKVPLQACSFFKSVPEEETDNFDKCCNLVKSKYVENFHGNRLYPYVTCAIDTGNCKRVFSAVRDTVITNALNSAGF</sequence>
<dbReference type="FunFam" id="3.40.50.300:FF:000720">
    <property type="entry name" value="Guanine nucleotide-binding protein G(k) subunit alpha"/>
    <property type="match status" value="1"/>
</dbReference>
<dbReference type="GO" id="GO:0005834">
    <property type="term" value="C:heterotrimeric G-protein complex"/>
    <property type="evidence" value="ECO:0007669"/>
    <property type="project" value="TreeGrafter"/>
</dbReference>
<dbReference type="SMART" id="SM00275">
    <property type="entry name" value="G_alpha"/>
    <property type="match status" value="1"/>
</dbReference>
<evidence type="ECO:0000256" key="1">
    <source>
        <dbReference type="ARBA" id="ARBA00022723"/>
    </source>
</evidence>
<dbReference type="CDD" id="cd00066">
    <property type="entry name" value="G-alpha"/>
    <property type="match status" value="1"/>
</dbReference>
<dbReference type="GO" id="GO:0003924">
    <property type="term" value="F:GTPase activity"/>
    <property type="evidence" value="ECO:0007669"/>
    <property type="project" value="InterPro"/>
</dbReference>
<evidence type="ECO:0000256" key="3">
    <source>
        <dbReference type="ARBA" id="ARBA00023134"/>
    </source>
</evidence>
<dbReference type="InterPro" id="IPR011025">
    <property type="entry name" value="GproteinA_insert"/>
</dbReference>
<dbReference type="EMBL" id="GIBP01004416">
    <property type="protein sequence ID" value="NDV33385.1"/>
    <property type="molecule type" value="Transcribed_RNA"/>
</dbReference>
<dbReference type="GO" id="GO:0031683">
    <property type="term" value="F:G-protein beta/gamma-subunit complex binding"/>
    <property type="evidence" value="ECO:0007669"/>
    <property type="project" value="InterPro"/>
</dbReference>
<evidence type="ECO:0000313" key="7">
    <source>
        <dbReference type="EMBL" id="NDV33385.1"/>
    </source>
</evidence>
<keyword evidence="6" id="KW-0460">Magnesium</keyword>
<accession>A0A6B2L904</accession>
<dbReference type="GO" id="GO:0001664">
    <property type="term" value="F:G protein-coupled receptor binding"/>
    <property type="evidence" value="ECO:0007669"/>
    <property type="project" value="TreeGrafter"/>
</dbReference>
<keyword evidence="1 6" id="KW-0479">Metal-binding</keyword>
<dbReference type="Gene3D" id="1.10.400.10">
    <property type="entry name" value="GI Alpha 1, domain 2-like"/>
    <property type="match status" value="1"/>
</dbReference>
<reference evidence="7" key="1">
    <citation type="journal article" date="2020" name="J. Eukaryot. Microbiol.">
        <title>De novo Sequencing, Assembly and Annotation of the Transcriptome for the Free-Living Testate Amoeba Arcella intermedia.</title>
        <authorList>
            <person name="Ribeiro G.M."/>
            <person name="Porfirio-Sousa A.L."/>
            <person name="Maurer-Alcala X.X."/>
            <person name="Katz L.A."/>
            <person name="Lahr D.J.G."/>
        </authorList>
    </citation>
    <scope>NUCLEOTIDE SEQUENCE</scope>
</reference>
<dbReference type="GO" id="GO:0007188">
    <property type="term" value="P:adenylate cyclase-modulating G protein-coupled receptor signaling pathway"/>
    <property type="evidence" value="ECO:0007669"/>
    <property type="project" value="TreeGrafter"/>
</dbReference>
<dbReference type="PRINTS" id="PR00318">
    <property type="entry name" value="GPROTEINA"/>
</dbReference>
<dbReference type="Pfam" id="PF00503">
    <property type="entry name" value="G-alpha"/>
    <property type="match status" value="1"/>
</dbReference>
<proteinExistence type="predicted"/>
<dbReference type="Gene3D" id="3.40.50.300">
    <property type="entry name" value="P-loop containing nucleotide triphosphate hydrolases"/>
    <property type="match status" value="1"/>
</dbReference>
<dbReference type="InterPro" id="IPR027417">
    <property type="entry name" value="P-loop_NTPase"/>
</dbReference>
<dbReference type="GO" id="GO:0005525">
    <property type="term" value="F:GTP binding"/>
    <property type="evidence" value="ECO:0007669"/>
    <property type="project" value="UniProtKB-KW"/>
</dbReference>
<name>A0A6B2L904_9EUKA</name>